<evidence type="ECO:0000313" key="3">
    <source>
        <dbReference type="Proteomes" id="UP001530293"/>
    </source>
</evidence>
<sequence length="445" mass="49198">MFPSYIVSRLPTWKLLYWIIIHEIILSISVAAYSGCNYFARSVICQNPLSIRRPSNDLIWSSRTRIFKCKDSDDDAATPTYTPPIRHISTSDLQYMNQAISLAQIGYGNTFPNPAVGCVLVRHNDDSSSTQDSTILGTGFHPKAGMPHAEIFALFEACGHVDDGALASRSVMRELPDDTTDCSLTHDVLKLLDVYKSKAGASILFKDRFVNCNVTAYVTLEPCCHTGQTPPCALSLVAAGINRVVVGYRDPNPRVDGGGIQLLKNSGVEVHVLSQHRSPETNISNEEVKAAKACSALVKYFVKRISPRIEPVQNLDDIINGKRRRALRSIAGRLKADGTMQEVSWPKDKSNTIDSNEDDSDYAYHVSIDNRYLELVDQNLWDHEIVLLRLNNAVRKKKAASILSSRIGKILNAHVAQVIGHTALLYRPGSPAVLDLNEIVDSMPD</sequence>
<dbReference type="InterPro" id="IPR016193">
    <property type="entry name" value="Cytidine_deaminase-like"/>
</dbReference>
<dbReference type="InterPro" id="IPR002125">
    <property type="entry name" value="CMP_dCMP_dom"/>
</dbReference>
<keyword evidence="3" id="KW-1185">Reference proteome</keyword>
<dbReference type="Gene3D" id="3.40.140.10">
    <property type="entry name" value="Cytidine Deaminase, domain 2"/>
    <property type="match status" value="1"/>
</dbReference>
<dbReference type="Pfam" id="PF00383">
    <property type="entry name" value="dCMP_cyt_deam_1"/>
    <property type="match status" value="1"/>
</dbReference>
<proteinExistence type="predicted"/>
<dbReference type="AlphaFoldDB" id="A0ABD3MBU0"/>
<dbReference type="PANTHER" id="PTHR11079">
    <property type="entry name" value="CYTOSINE DEAMINASE FAMILY MEMBER"/>
    <property type="match status" value="1"/>
</dbReference>
<feature type="domain" description="CMP/dCMP-type deaminase" evidence="1">
    <location>
        <begin position="90"/>
        <end position="262"/>
    </location>
</feature>
<dbReference type="PROSITE" id="PS51747">
    <property type="entry name" value="CYT_DCMP_DEAMINASES_2"/>
    <property type="match status" value="1"/>
</dbReference>
<name>A0ABD3MBU0_9STRA</name>
<dbReference type="PANTHER" id="PTHR11079:SF162">
    <property type="entry name" value="RIBOFLAVIN BIOSYNTHESIS PROTEIN PYRD, CHLOROPLASTIC"/>
    <property type="match status" value="1"/>
</dbReference>
<evidence type="ECO:0000313" key="2">
    <source>
        <dbReference type="EMBL" id="KAL3761052.1"/>
    </source>
</evidence>
<dbReference type="SUPFAM" id="SSF53927">
    <property type="entry name" value="Cytidine deaminase-like"/>
    <property type="match status" value="1"/>
</dbReference>
<comment type="caution">
    <text evidence="2">The sequence shown here is derived from an EMBL/GenBank/DDBJ whole genome shotgun (WGS) entry which is preliminary data.</text>
</comment>
<accession>A0ABD3MBU0</accession>
<protein>
    <recommendedName>
        <fullName evidence="1">CMP/dCMP-type deaminase domain-containing protein</fullName>
    </recommendedName>
</protein>
<gene>
    <name evidence="2" type="ORF">ACHAWU_005189</name>
</gene>
<organism evidence="2 3">
    <name type="scientific">Discostella pseudostelligera</name>
    <dbReference type="NCBI Taxonomy" id="259834"/>
    <lineage>
        <taxon>Eukaryota</taxon>
        <taxon>Sar</taxon>
        <taxon>Stramenopiles</taxon>
        <taxon>Ochrophyta</taxon>
        <taxon>Bacillariophyta</taxon>
        <taxon>Coscinodiscophyceae</taxon>
        <taxon>Thalassiosirophycidae</taxon>
        <taxon>Stephanodiscales</taxon>
        <taxon>Stephanodiscaceae</taxon>
        <taxon>Discostella</taxon>
    </lineage>
</organism>
<reference evidence="2 3" key="1">
    <citation type="submission" date="2024-10" db="EMBL/GenBank/DDBJ databases">
        <title>Updated reference genomes for cyclostephanoid diatoms.</title>
        <authorList>
            <person name="Roberts W.R."/>
            <person name="Alverson A.J."/>
        </authorList>
    </citation>
    <scope>NUCLEOTIDE SEQUENCE [LARGE SCALE GENOMIC DNA]</scope>
    <source>
        <strain evidence="2 3">AJA232-27</strain>
    </source>
</reference>
<evidence type="ECO:0000259" key="1">
    <source>
        <dbReference type="PROSITE" id="PS51747"/>
    </source>
</evidence>
<dbReference type="EMBL" id="JALLBG020000161">
    <property type="protein sequence ID" value="KAL3761052.1"/>
    <property type="molecule type" value="Genomic_DNA"/>
</dbReference>
<dbReference type="CDD" id="cd01284">
    <property type="entry name" value="Riboflavin_deaminase-reductase"/>
    <property type="match status" value="1"/>
</dbReference>
<dbReference type="Proteomes" id="UP001530293">
    <property type="component" value="Unassembled WGS sequence"/>
</dbReference>